<dbReference type="InterPro" id="IPR011547">
    <property type="entry name" value="SLC26A/SulP_dom"/>
</dbReference>
<reference evidence="9" key="1">
    <citation type="submission" date="2016-11" db="UniProtKB">
        <authorList>
            <consortium name="WormBaseParasite"/>
        </authorList>
    </citation>
    <scope>IDENTIFICATION</scope>
</reference>
<accession>A0A1I7S9H5</accession>
<evidence type="ECO:0000256" key="6">
    <source>
        <dbReference type="SAM" id="Phobius"/>
    </source>
</evidence>
<dbReference type="CDD" id="cd07042">
    <property type="entry name" value="STAS_SulP_like_sulfate_transporter"/>
    <property type="match status" value="1"/>
</dbReference>
<proteinExistence type="predicted"/>
<dbReference type="GO" id="GO:0008271">
    <property type="term" value="F:secondary active sulfate transmembrane transporter activity"/>
    <property type="evidence" value="ECO:0007669"/>
    <property type="project" value="InterPro"/>
</dbReference>
<feature type="domain" description="STAS" evidence="7">
    <location>
        <begin position="605"/>
        <end position="767"/>
    </location>
</feature>
<comment type="subcellular location">
    <subcellularLocation>
        <location evidence="1">Membrane</location>
        <topology evidence="1">Multi-pass membrane protein</topology>
    </subcellularLocation>
</comment>
<dbReference type="eggNOG" id="KOG0236">
    <property type="taxonomic scope" value="Eukaryota"/>
</dbReference>
<feature type="transmembrane region" description="Helical" evidence="6">
    <location>
        <begin position="141"/>
        <end position="167"/>
    </location>
</feature>
<evidence type="ECO:0000313" key="8">
    <source>
        <dbReference type="Proteomes" id="UP000095284"/>
    </source>
</evidence>
<dbReference type="Proteomes" id="UP000095284">
    <property type="component" value="Unplaced"/>
</dbReference>
<dbReference type="InterPro" id="IPR002645">
    <property type="entry name" value="STAS_dom"/>
</dbReference>
<dbReference type="PANTHER" id="PTHR11814">
    <property type="entry name" value="SULFATE TRANSPORTER"/>
    <property type="match status" value="1"/>
</dbReference>
<feature type="compositionally biased region" description="Polar residues" evidence="5">
    <location>
        <begin position="821"/>
        <end position="832"/>
    </location>
</feature>
<dbReference type="GO" id="GO:0016020">
    <property type="term" value="C:membrane"/>
    <property type="evidence" value="ECO:0007669"/>
    <property type="project" value="UniProtKB-SubCell"/>
</dbReference>
<feature type="transmembrane region" description="Helical" evidence="6">
    <location>
        <begin position="451"/>
        <end position="467"/>
    </location>
</feature>
<feature type="transmembrane region" description="Helical" evidence="6">
    <location>
        <begin position="107"/>
        <end position="129"/>
    </location>
</feature>
<evidence type="ECO:0000256" key="3">
    <source>
        <dbReference type="ARBA" id="ARBA00022989"/>
    </source>
</evidence>
<keyword evidence="2 6" id="KW-0812">Transmembrane</keyword>
<name>A0A1I7S9H5_BURXY</name>
<feature type="transmembrane region" description="Helical" evidence="6">
    <location>
        <begin position="363"/>
        <end position="384"/>
    </location>
</feature>
<feature type="transmembrane region" description="Helical" evidence="6">
    <location>
        <begin position="507"/>
        <end position="525"/>
    </location>
</feature>
<dbReference type="InterPro" id="IPR036513">
    <property type="entry name" value="STAS_dom_sf"/>
</dbReference>
<feature type="transmembrane region" description="Helical" evidence="6">
    <location>
        <begin position="201"/>
        <end position="221"/>
    </location>
</feature>
<dbReference type="Pfam" id="PF00916">
    <property type="entry name" value="Sulfate_transp"/>
    <property type="match status" value="2"/>
</dbReference>
<evidence type="ECO:0000256" key="1">
    <source>
        <dbReference type="ARBA" id="ARBA00004141"/>
    </source>
</evidence>
<dbReference type="PROSITE" id="PS01130">
    <property type="entry name" value="SLC26A"/>
    <property type="match status" value="1"/>
</dbReference>
<dbReference type="AlphaFoldDB" id="A0A1I7S9H5"/>
<feature type="transmembrane region" description="Helical" evidence="6">
    <location>
        <begin position="333"/>
        <end position="351"/>
    </location>
</feature>
<evidence type="ECO:0000256" key="2">
    <source>
        <dbReference type="ARBA" id="ARBA00022692"/>
    </source>
</evidence>
<sequence length="841" mass="93976">MDVANAGMHLLGARRAPMNQDEFDTKFNYLKSSKYHRYSEDGPAADFCICCRLNVRSPRRGFSANEPVIYDPNLTPLRQLLNILETYIPIFYWVPKYDLNKDFIGDLYSGVCLGLLSLAQGLAFSFLSGLPPVCGLYTTGIAAFVYVITGTSPFSFLGTNAIICYFFRNVLERFSTPQDYIYLMDEKSEIYKKLLDGSEQLGYASALTLLTAGFQAAIYMFRVEFLFSYVSKHVVGGICFGTAVRIVLSQLQHILHVRGNQCVSEFSATLSLIASKTMPPTFTQCTFLSAYKSLHSNRTLKVFPLLFGEGNGGANFTAPPGCVLSVWDCFRFLNIYTLAFSVCSFLMLVFIRQIVGPIVQNHVNFPVPFEFVLMMITSFIAYGFDMQYNYNVEVIKHFGTGWNFVGLPSYQQFHDVFYDAFALALPVYAMHYYAASEMSRICKYRMDSRQELMALIVSSGIVSLLGGHPPSQSINRNRIGLDAGACTIFTNIFIVFFIIPMVFWAKYLFGFIPVCVFSAIIVHSMGEYLKEPRHFSLLWAVSKLDACTFLFSSLSAIFCRSCSDALIYSTGFGLLTIIFRAQWPKFQHLVNVTGSGTYYAERNCYGSDLLEESGVAIVRFEAALLFHNVQQFRRDIAFACSQIKGQLLGPGIGTRTGSMKSNNALSVKDVQMRSTLLISGDVVPNFDAPGTSMQKVCIIDFSSVPTIDTAGLEAMRDVFEQMAEQKVRILYAAVNATIRHRFKMCEGFEVVPKHYFFPSVHDAVLCAQQMGGIVAPSVHMSVSMNGYRDLIALSSATSHHDMLNRSPQPQQQDNPNADNLSAGTRNSFSEQRITPPLTLKL</sequence>
<organism evidence="8 9">
    <name type="scientific">Bursaphelenchus xylophilus</name>
    <name type="common">Pinewood nematode worm</name>
    <name type="synonym">Aphelenchoides xylophilus</name>
    <dbReference type="NCBI Taxonomy" id="6326"/>
    <lineage>
        <taxon>Eukaryota</taxon>
        <taxon>Metazoa</taxon>
        <taxon>Ecdysozoa</taxon>
        <taxon>Nematoda</taxon>
        <taxon>Chromadorea</taxon>
        <taxon>Rhabditida</taxon>
        <taxon>Tylenchina</taxon>
        <taxon>Tylenchomorpha</taxon>
        <taxon>Aphelenchoidea</taxon>
        <taxon>Aphelenchoididae</taxon>
        <taxon>Bursaphelenchus</taxon>
    </lineage>
</organism>
<evidence type="ECO:0000259" key="7">
    <source>
        <dbReference type="PROSITE" id="PS50801"/>
    </source>
</evidence>
<keyword evidence="3 6" id="KW-1133">Transmembrane helix</keyword>
<feature type="transmembrane region" description="Helical" evidence="6">
    <location>
        <begin position="479"/>
        <end position="500"/>
    </location>
</feature>
<dbReference type="PROSITE" id="PS50801">
    <property type="entry name" value="STAS"/>
    <property type="match status" value="1"/>
</dbReference>
<dbReference type="InterPro" id="IPR001902">
    <property type="entry name" value="SLC26A/SulP_fam"/>
</dbReference>
<dbReference type="WBParaSite" id="BXY_0967100.1">
    <property type="protein sequence ID" value="BXY_0967100.1"/>
    <property type="gene ID" value="BXY_0967100"/>
</dbReference>
<dbReference type="Pfam" id="PF01740">
    <property type="entry name" value="STAS"/>
    <property type="match status" value="1"/>
</dbReference>
<feature type="transmembrane region" description="Helical" evidence="6">
    <location>
        <begin position="537"/>
        <end position="558"/>
    </location>
</feature>
<protein>
    <submittedName>
        <fullName evidence="9">STAS domain-containing protein</fullName>
    </submittedName>
</protein>
<dbReference type="InterPro" id="IPR018045">
    <property type="entry name" value="S04_transporter_CS"/>
</dbReference>
<feature type="region of interest" description="Disordered" evidence="5">
    <location>
        <begin position="800"/>
        <end position="841"/>
    </location>
</feature>
<feature type="transmembrane region" description="Helical" evidence="6">
    <location>
        <begin position="565"/>
        <end position="583"/>
    </location>
</feature>
<dbReference type="Gene3D" id="3.30.750.24">
    <property type="entry name" value="STAS domain"/>
    <property type="match status" value="1"/>
</dbReference>
<evidence type="ECO:0000313" key="9">
    <source>
        <dbReference type="WBParaSite" id="BXY_0967100.1"/>
    </source>
</evidence>
<evidence type="ECO:0000256" key="4">
    <source>
        <dbReference type="ARBA" id="ARBA00023136"/>
    </source>
</evidence>
<feature type="transmembrane region" description="Helical" evidence="6">
    <location>
        <begin position="416"/>
        <end position="435"/>
    </location>
</feature>
<keyword evidence="4 6" id="KW-0472">Membrane</keyword>
<evidence type="ECO:0000256" key="5">
    <source>
        <dbReference type="SAM" id="MobiDB-lite"/>
    </source>
</evidence>
<feature type="compositionally biased region" description="Low complexity" evidence="5">
    <location>
        <begin position="807"/>
        <end position="819"/>
    </location>
</feature>
<dbReference type="SUPFAM" id="SSF52091">
    <property type="entry name" value="SpoIIaa-like"/>
    <property type="match status" value="1"/>
</dbReference>